<evidence type="ECO:0000256" key="6">
    <source>
        <dbReference type="SAM" id="MobiDB-lite"/>
    </source>
</evidence>
<keyword evidence="7" id="KW-0812">Transmembrane</keyword>
<dbReference type="InterPro" id="IPR001107">
    <property type="entry name" value="Band_7"/>
</dbReference>
<dbReference type="InterPro" id="IPR027705">
    <property type="entry name" value="Flotillin_fam"/>
</dbReference>
<dbReference type="GO" id="GO:0005886">
    <property type="term" value="C:plasma membrane"/>
    <property type="evidence" value="ECO:0007669"/>
    <property type="project" value="UniProtKB-SubCell"/>
</dbReference>
<keyword evidence="7" id="KW-1133">Transmembrane helix</keyword>
<dbReference type="SUPFAM" id="SSF117892">
    <property type="entry name" value="Band 7/SPFH domain"/>
    <property type="match status" value="1"/>
</dbReference>
<dbReference type="AlphaFoldDB" id="A0AAU7CIW1"/>
<evidence type="ECO:0000259" key="8">
    <source>
        <dbReference type="SMART" id="SM00244"/>
    </source>
</evidence>
<sequence>MIMLSFVVAELNLVNQTHSSGWWPVVGAALFAVAVFGVVTTALRCYKRCPSNKVLVKWGVGTGAKSATCVHGGGTLVFPIFQDYDYLALEPIQIEIPLRGALSVENIRVNVPSVFTVAIGTEPEVMQNAAIRLLNLSRDQVSAQAADLIFGQLRQVIASMSIDEINRDREKFLENIQNSLELELRKIGLVLINVNITDLTDDSGYIEAIGRKAASTAIHQAEIDVAEQQKYGSIGVAKAKQLQAIEVANAEKLREIGTKGAERERAVQVAELLKEEKIGVETAAFEQQASVKLAERAMRIKLAEADAQAISGENEAKAKIAASNADLAFKQAEAFQIGETKRREADAGVEEAAFRAQTKAALAQAEKIEAEQRALLEAVAKAKKAQVIVEAEAAAERRRIEAEGDAKAIFAKLEAEARGNYEILAKKAEGLREIVSACGGSQEAFQLLMLEHIDTLSQTAAQAISNIKFDKVIVWENGGSNGTGATAGFLQNMAKTLPPVLQIMENIGGVKMPDFFGKMVDTAADSEKVAANGHSPTARAGAPVPAPDSKPKFAADAGSRPAKPS</sequence>
<evidence type="ECO:0000256" key="7">
    <source>
        <dbReference type="SAM" id="Phobius"/>
    </source>
</evidence>
<gene>
    <name evidence="9" type="ORF">V5E97_02705</name>
</gene>
<dbReference type="Pfam" id="PF01145">
    <property type="entry name" value="Band_7"/>
    <property type="match status" value="1"/>
</dbReference>
<accession>A0AAU7CIW1</accession>
<comment type="subcellular location">
    <subcellularLocation>
        <location evidence="2">Cell membrane</location>
    </subcellularLocation>
    <subcellularLocation>
        <location evidence="1">Membrane</location>
        <topology evidence="1">Single-pass membrane protein</topology>
    </subcellularLocation>
</comment>
<organism evidence="9">
    <name type="scientific">Singulisphaera sp. Ch08</name>
    <dbReference type="NCBI Taxonomy" id="3120278"/>
    <lineage>
        <taxon>Bacteria</taxon>
        <taxon>Pseudomonadati</taxon>
        <taxon>Planctomycetota</taxon>
        <taxon>Planctomycetia</taxon>
        <taxon>Isosphaerales</taxon>
        <taxon>Isosphaeraceae</taxon>
        <taxon>Singulisphaera</taxon>
    </lineage>
</organism>
<dbReference type="CDD" id="cd03399">
    <property type="entry name" value="SPFH_flotillin"/>
    <property type="match status" value="1"/>
</dbReference>
<evidence type="ECO:0000256" key="5">
    <source>
        <dbReference type="ARBA" id="ARBA00023136"/>
    </source>
</evidence>
<reference evidence="9" key="1">
    <citation type="submission" date="2024-05" db="EMBL/GenBank/DDBJ databases">
        <title>Planctomycetes of the genus Singulisphaera possess chitinolytic capabilities.</title>
        <authorList>
            <person name="Ivanova A."/>
        </authorList>
    </citation>
    <scope>NUCLEOTIDE SEQUENCE</scope>
    <source>
        <strain evidence="9">Ch08T</strain>
    </source>
</reference>
<keyword evidence="4" id="KW-1003">Cell membrane</keyword>
<evidence type="ECO:0000256" key="1">
    <source>
        <dbReference type="ARBA" id="ARBA00004167"/>
    </source>
</evidence>
<evidence type="ECO:0000313" key="9">
    <source>
        <dbReference type="EMBL" id="XBH04948.1"/>
    </source>
</evidence>
<dbReference type="SMART" id="SM00244">
    <property type="entry name" value="PHB"/>
    <property type="match status" value="1"/>
</dbReference>
<proteinExistence type="inferred from homology"/>
<name>A0AAU7CIW1_9BACT</name>
<feature type="region of interest" description="Disordered" evidence="6">
    <location>
        <begin position="527"/>
        <end position="565"/>
    </location>
</feature>
<dbReference type="PANTHER" id="PTHR13806">
    <property type="entry name" value="FLOTILLIN-RELATED"/>
    <property type="match status" value="1"/>
</dbReference>
<dbReference type="Gene3D" id="3.30.479.30">
    <property type="entry name" value="Band 7 domain"/>
    <property type="match status" value="1"/>
</dbReference>
<dbReference type="PANTHER" id="PTHR13806:SF31">
    <property type="entry name" value="FLOTILLIN-LIKE PROTEIN 1-RELATED"/>
    <property type="match status" value="1"/>
</dbReference>
<evidence type="ECO:0000256" key="4">
    <source>
        <dbReference type="ARBA" id="ARBA00022475"/>
    </source>
</evidence>
<protein>
    <submittedName>
        <fullName evidence="9">SPFH domain-containing protein</fullName>
    </submittedName>
</protein>
<dbReference type="InterPro" id="IPR036013">
    <property type="entry name" value="Band_7/SPFH_dom_sf"/>
</dbReference>
<evidence type="ECO:0000256" key="2">
    <source>
        <dbReference type="ARBA" id="ARBA00004236"/>
    </source>
</evidence>
<feature type="transmembrane region" description="Helical" evidence="7">
    <location>
        <begin position="20"/>
        <end position="43"/>
    </location>
</feature>
<keyword evidence="5 7" id="KW-0472">Membrane</keyword>
<feature type="domain" description="Band 7" evidence="8">
    <location>
        <begin position="44"/>
        <end position="213"/>
    </location>
</feature>
<dbReference type="EMBL" id="CP155447">
    <property type="protein sequence ID" value="XBH04948.1"/>
    <property type="molecule type" value="Genomic_DNA"/>
</dbReference>
<comment type="similarity">
    <text evidence="3">Belongs to the band 7/mec-2 family. Flotillin subfamily.</text>
</comment>
<dbReference type="RefSeq" id="WP_406697754.1">
    <property type="nucleotide sequence ID" value="NZ_CP155447.1"/>
</dbReference>
<evidence type="ECO:0000256" key="3">
    <source>
        <dbReference type="ARBA" id="ARBA00007161"/>
    </source>
</evidence>